<evidence type="ECO:0000313" key="2">
    <source>
        <dbReference type="Proteomes" id="UP000282469"/>
    </source>
</evidence>
<evidence type="ECO:0000313" key="1">
    <source>
        <dbReference type="EMBL" id="AMB48671.1"/>
    </source>
</evidence>
<proteinExistence type="predicted"/>
<reference evidence="1 2" key="1">
    <citation type="journal article" date="2016" name="J. Gen. Virol.">
        <title>Comprehensive annotation of Glossina pallidipes salivary gland hypertrophy virus from Ethiopian tsetse flies: a proteogenomics approach.</title>
        <authorList>
            <person name="Abd-Alla A.M."/>
            <person name="Kariithi H.M."/>
            <person name="Cousserans F."/>
            <person name="Parker N.J."/>
            <person name="Ince I.A."/>
            <person name="Scully E.D."/>
            <person name="Boeren S."/>
            <person name="Geib S.M."/>
            <person name="Mekonnen S."/>
            <person name="Vlak J.M."/>
            <person name="Parker A.G."/>
            <person name="Vreysen M.J."/>
            <person name="Bergoin M."/>
        </authorList>
    </citation>
    <scope>NUCLEOTIDE SEQUENCE [LARGE SCALE GENOMIC DNA]</scope>
    <source>
        <strain evidence="1 2">Ethiopian</strain>
    </source>
</reference>
<dbReference type="KEGG" id="vg:5950838"/>
<dbReference type="Proteomes" id="UP000282469">
    <property type="component" value="Segment"/>
</dbReference>
<protein>
    <submittedName>
        <fullName evidence="1">Uncharacterized protein</fullName>
    </submittedName>
</protein>
<accession>A0A120HY43</accession>
<sequence length="208" mass="24155">MNWMDKQLRRLTGKKRKDDTMPLLQIKKHCPSVCSGDIKSINFIKKRIDQLNQLTRSSVTICQTSSPQLPWYNNAGGSYGNVVLNDLINIIDKPPIPLNSLECKEFLKSLNAQLFHPKDRDNNGIVYIDMKNIVKCTFNIVLSQKTSGYVLFQIIHCINFGQLTVIINNKYLSIEFHKLLNNLIEINHVIIREYYNRCRLLNKCILFK</sequence>
<organism evidence="1 2">
    <name type="scientific">Glossina hytrovirus (isolate Glossina pallidipes/Ethiopia/Seibersdorf/-)</name>
    <name type="common">GHV</name>
    <dbReference type="NCBI Taxonomy" id="379529"/>
    <lineage>
        <taxon>Viruses</taxon>
        <taxon>Viruses incertae sedis</taxon>
        <taxon>Naldaviricetes</taxon>
        <taxon>Lefavirales</taxon>
        <taxon>Hytrosaviridae</taxon>
        <taxon>Glossinavirus</taxon>
        <taxon>Glossinavirus glopallidipedis</taxon>
    </lineage>
</organism>
<organismHost>
    <name type="scientific">Glossina</name>
    <name type="common">tsetse flies</name>
    <dbReference type="NCBI Taxonomy" id="7393"/>
</organismHost>
<dbReference type="EMBL" id="KU050077">
    <property type="protein sequence ID" value="AMB48671.1"/>
    <property type="molecule type" value="Genomic_DNA"/>
</dbReference>
<gene>
    <name evidence="1" type="ORF">GpSGHVEth067</name>
</gene>
<name>A0A120HY43_GHVS</name>
<dbReference type="RefSeq" id="YP_001687008.1">
    <property type="nucleotide sequence ID" value="NC_010356.1"/>
</dbReference>